<accession>A0AA90VIW9</accession>
<protein>
    <submittedName>
        <fullName evidence="4">ATP-binding protein</fullName>
    </submittedName>
</protein>
<proteinExistence type="predicted"/>
<dbReference type="GO" id="GO:0005524">
    <property type="term" value="F:ATP binding"/>
    <property type="evidence" value="ECO:0007669"/>
    <property type="project" value="UniProtKB-KW"/>
</dbReference>
<evidence type="ECO:0000313" key="3">
    <source>
        <dbReference type="EMBL" id="MQN12137.1"/>
    </source>
</evidence>
<dbReference type="AlphaFoldDB" id="A0AA90VIW9"/>
<evidence type="ECO:0000259" key="2">
    <source>
        <dbReference type="Pfam" id="PF13635"/>
    </source>
</evidence>
<dbReference type="Pfam" id="PF13635">
    <property type="entry name" value="DUF4143"/>
    <property type="match status" value="1"/>
</dbReference>
<dbReference type="SUPFAM" id="SSF52540">
    <property type="entry name" value="P-loop containing nucleoside triphosphate hydrolases"/>
    <property type="match status" value="1"/>
</dbReference>
<keyword evidence="4" id="KW-0547">Nucleotide-binding</keyword>
<feature type="domain" description="AAA" evidence="1">
    <location>
        <begin position="16"/>
        <end position="131"/>
    </location>
</feature>
<dbReference type="Proteomes" id="UP000442105">
    <property type="component" value="Unassembled WGS sequence"/>
</dbReference>
<dbReference type="InterPro" id="IPR025420">
    <property type="entry name" value="DUF4143"/>
</dbReference>
<evidence type="ECO:0000313" key="5">
    <source>
        <dbReference type="Proteomes" id="UP000405805"/>
    </source>
</evidence>
<dbReference type="PANTHER" id="PTHR43566">
    <property type="entry name" value="CONSERVED PROTEIN"/>
    <property type="match status" value="1"/>
</dbReference>
<evidence type="ECO:0000259" key="1">
    <source>
        <dbReference type="Pfam" id="PF13173"/>
    </source>
</evidence>
<reference evidence="5" key="1">
    <citation type="submission" date="2019-09" db="EMBL/GenBank/DDBJ databases">
        <title>Distinct polysaccharide growth profiles of human intestinal Prevotella copri isolates.</title>
        <authorList>
            <person name="Fehlner-Peach H."/>
            <person name="Magnabosco C."/>
            <person name="Raghavan V."/>
            <person name="Scher J.U."/>
            <person name="Tett A."/>
            <person name="Cox L.M."/>
            <person name="Gottsegen C."/>
            <person name="Watters A."/>
            <person name="Wiltshire- Gordon J.D."/>
            <person name="Segata N."/>
            <person name="Bonneau R."/>
            <person name="Littman D.R."/>
        </authorList>
    </citation>
    <scope>NUCLEOTIDE SEQUENCE [LARGE SCALE GENOMIC DNA]</scope>
    <source>
        <strain evidence="5">iA624</strain>
        <strain evidence="3">IAQ1179</strain>
    </source>
</reference>
<dbReference type="InterPro" id="IPR027417">
    <property type="entry name" value="P-loop_NTPase"/>
</dbReference>
<feature type="domain" description="DUF4143" evidence="2">
    <location>
        <begin position="169"/>
        <end position="322"/>
    </location>
</feature>
<dbReference type="Pfam" id="PF13173">
    <property type="entry name" value="AAA_14"/>
    <property type="match status" value="1"/>
</dbReference>
<dbReference type="PANTHER" id="PTHR43566:SF2">
    <property type="entry name" value="DUF4143 DOMAIN-CONTAINING PROTEIN"/>
    <property type="match status" value="1"/>
</dbReference>
<name>A0AA90VIW9_9BACT</name>
<comment type="caution">
    <text evidence="4">The sequence shown here is derived from an EMBL/GenBank/DDBJ whole genome shotgun (WGS) entry which is preliminary data.</text>
</comment>
<gene>
    <name evidence="4" type="ORF">F7D57_12990</name>
    <name evidence="3" type="ORF">F7D95_04735</name>
</gene>
<evidence type="ECO:0000313" key="6">
    <source>
        <dbReference type="Proteomes" id="UP000442105"/>
    </source>
</evidence>
<sequence>MIKRICHIDNDLEDSIFLFGARQTGKSTFLRQTFPDCIYIDLLDTTIKGRFKRRPSLLYEMLSDKETGTLVIIDEIPEVPELLNEVHRLMSEKGIVFILCGSSARKLKRKGYNTLGGRAYPVYLFPFVSAEIPDFNLQRAINYGMLPPHYLAKNPHRRLSAYIDVYLKEEIKEEALVRNLNSFQRFLEVAALTDGEIINLNNIAQDCGVSANTVGNYFDILEDTLLGFRIPAYTKTMKRRLVQAPRFYYFDVGVANHLLHRKELVRGTAEYGHAFEHLVIQELRAWLSYQESTEQLSYWRAYTGQEVDVVIGDGRVAIEIKSVEEVLPRHLKGLKTFASDYPESRQMIVSLDPINRKIGEIECIYILDFLKKLWKEGI</sequence>
<keyword evidence="4" id="KW-0067">ATP-binding</keyword>
<dbReference type="EMBL" id="VZBP01000165">
    <property type="protein sequence ID" value="MQO10607.1"/>
    <property type="molecule type" value="Genomic_DNA"/>
</dbReference>
<dbReference type="RefSeq" id="WP_153097735.1">
    <property type="nucleotide sequence ID" value="NZ_VZBP01000165.1"/>
</dbReference>
<reference evidence="4" key="2">
    <citation type="submission" date="2022-12" db="EMBL/GenBank/DDBJ databases">
        <title>Distinct polysaccharide growth profiles of human intestinal Prevotella copri isolates.</title>
        <authorList>
            <person name="Fehlner-Peach H."/>
            <person name="Magnabosco C."/>
            <person name="Raghavan V."/>
            <person name="Scher J.U."/>
            <person name="Tett A."/>
            <person name="Cox L.M."/>
            <person name="Gottsegen C."/>
            <person name="Watters A."/>
            <person name="Wiltshire- Gordon J.D."/>
            <person name="Segata N."/>
            <person name="Bonneau R."/>
            <person name="Littman D.R."/>
        </authorList>
    </citation>
    <scope>NUCLEOTIDE SEQUENCE</scope>
    <source>
        <strain evidence="4">IA624</strain>
        <strain evidence="6">iAQ1179</strain>
    </source>
</reference>
<dbReference type="InterPro" id="IPR041682">
    <property type="entry name" value="AAA_14"/>
</dbReference>
<dbReference type="EMBL" id="VZCW01000114">
    <property type="protein sequence ID" value="MQN12137.1"/>
    <property type="molecule type" value="Genomic_DNA"/>
</dbReference>
<dbReference type="Proteomes" id="UP000405805">
    <property type="component" value="Unassembled WGS sequence"/>
</dbReference>
<evidence type="ECO:0000313" key="4">
    <source>
        <dbReference type="EMBL" id="MQO10607.1"/>
    </source>
</evidence>
<organism evidence="4 5">
    <name type="scientific">Segatella copri</name>
    <dbReference type="NCBI Taxonomy" id="165179"/>
    <lineage>
        <taxon>Bacteria</taxon>
        <taxon>Pseudomonadati</taxon>
        <taxon>Bacteroidota</taxon>
        <taxon>Bacteroidia</taxon>
        <taxon>Bacteroidales</taxon>
        <taxon>Prevotellaceae</taxon>
        <taxon>Segatella</taxon>
    </lineage>
</organism>